<dbReference type="EMBL" id="KZ679136">
    <property type="protein sequence ID" value="PTB74345.1"/>
    <property type="molecule type" value="Genomic_DNA"/>
</dbReference>
<evidence type="ECO:0000313" key="2">
    <source>
        <dbReference type="EMBL" id="PTB74345.1"/>
    </source>
</evidence>
<dbReference type="AlphaFoldDB" id="A0A2T4BYJ1"/>
<sequence>MRYSAKAASIADPPLHQPRLCKIGYVNNFITRLPAPYLVGALQFILPKWRSTGQSGPPGANRQPRRISPGTPSSASKCRLPCPAKLSALWTLNLGISQHSTTHTAKYSIPLPLDSFHLYHFT</sequence>
<gene>
    <name evidence="2" type="ORF">M440DRAFT_1045013</name>
</gene>
<evidence type="ECO:0000256" key="1">
    <source>
        <dbReference type="SAM" id="MobiDB-lite"/>
    </source>
</evidence>
<protein>
    <submittedName>
        <fullName evidence="2">Uncharacterized protein</fullName>
    </submittedName>
</protein>
<keyword evidence="3" id="KW-1185">Reference proteome</keyword>
<dbReference type="Proteomes" id="UP000240760">
    <property type="component" value="Unassembled WGS sequence"/>
</dbReference>
<organism evidence="2 3">
    <name type="scientific">Trichoderma longibrachiatum ATCC 18648</name>
    <dbReference type="NCBI Taxonomy" id="983965"/>
    <lineage>
        <taxon>Eukaryota</taxon>
        <taxon>Fungi</taxon>
        <taxon>Dikarya</taxon>
        <taxon>Ascomycota</taxon>
        <taxon>Pezizomycotina</taxon>
        <taxon>Sordariomycetes</taxon>
        <taxon>Hypocreomycetidae</taxon>
        <taxon>Hypocreales</taxon>
        <taxon>Hypocreaceae</taxon>
        <taxon>Trichoderma</taxon>
    </lineage>
</organism>
<reference evidence="2 3" key="1">
    <citation type="submission" date="2016-07" db="EMBL/GenBank/DDBJ databases">
        <title>Multiple horizontal gene transfer events from other fungi enriched the ability of initially mycotrophic Trichoderma (Ascomycota) to feed on dead plant biomass.</title>
        <authorList>
            <consortium name="DOE Joint Genome Institute"/>
            <person name="Aerts A."/>
            <person name="Atanasova L."/>
            <person name="Chenthamara K."/>
            <person name="Zhang J."/>
            <person name="Grujic M."/>
            <person name="Henrissat B."/>
            <person name="Kuo A."/>
            <person name="Salamov A."/>
            <person name="Lipzen A."/>
            <person name="Labutti K."/>
            <person name="Barry K."/>
            <person name="Miao Y."/>
            <person name="Rahimi M.J."/>
            <person name="Shen Q."/>
            <person name="Grigoriev I.V."/>
            <person name="Kubicek C.P."/>
            <person name="Druzhinina I.S."/>
        </authorList>
    </citation>
    <scope>NUCLEOTIDE SEQUENCE [LARGE SCALE GENOMIC DNA]</scope>
    <source>
        <strain evidence="2 3">ATCC 18648</strain>
    </source>
</reference>
<proteinExistence type="predicted"/>
<evidence type="ECO:0000313" key="3">
    <source>
        <dbReference type="Proteomes" id="UP000240760"/>
    </source>
</evidence>
<name>A0A2T4BYJ1_TRILO</name>
<feature type="region of interest" description="Disordered" evidence="1">
    <location>
        <begin position="52"/>
        <end position="78"/>
    </location>
</feature>
<accession>A0A2T4BYJ1</accession>